<evidence type="ECO:0000313" key="6">
    <source>
        <dbReference type="EMBL" id="MEC0276400.1"/>
    </source>
</evidence>
<dbReference type="RefSeq" id="WP_134781785.1">
    <property type="nucleotide sequence ID" value="NZ_JARNBH010000036.1"/>
</dbReference>
<feature type="domain" description="CMP/dCMP-type deaminase" evidence="5">
    <location>
        <begin position="6"/>
        <end position="130"/>
    </location>
</feature>
<keyword evidence="2" id="KW-0479">Metal-binding</keyword>
<dbReference type="Proteomes" id="UP001307168">
    <property type="component" value="Unassembled WGS sequence"/>
</dbReference>
<protein>
    <submittedName>
        <fullName evidence="6">Nucleoside deaminase</fullName>
    </submittedName>
</protein>
<dbReference type="SUPFAM" id="SSF53927">
    <property type="entry name" value="Cytidine deaminase-like"/>
    <property type="match status" value="1"/>
</dbReference>
<dbReference type="Pfam" id="PF00383">
    <property type="entry name" value="dCMP_cyt_deam_1"/>
    <property type="match status" value="1"/>
</dbReference>
<evidence type="ECO:0000259" key="5">
    <source>
        <dbReference type="PROSITE" id="PS51747"/>
    </source>
</evidence>
<comment type="similarity">
    <text evidence="1">Belongs to the cytidine and deoxycytidylate deaminase family.</text>
</comment>
<keyword evidence="7" id="KW-1185">Reference proteome</keyword>
<dbReference type="GO" id="GO:0006152">
    <property type="term" value="P:purine nucleoside catabolic process"/>
    <property type="evidence" value="ECO:0007669"/>
    <property type="project" value="TreeGrafter"/>
</dbReference>
<dbReference type="GO" id="GO:0047974">
    <property type="term" value="F:guanosine deaminase activity"/>
    <property type="evidence" value="ECO:0007669"/>
    <property type="project" value="TreeGrafter"/>
</dbReference>
<evidence type="ECO:0000256" key="2">
    <source>
        <dbReference type="ARBA" id="ARBA00022723"/>
    </source>
</evidence>
<organism evidence="6 7">
    <name type="scientific">Peribacillus castrilensis</name>
    <dbReference type="NCBI Taxonomy" id="2897690"/>
    <lineage>
        <taxon>Bacteria</taxon>
        <taxon>Bacillati</taxon>
        <taxon>Bacillota</taxon>
        <taxon>Bacilli</taxon>
        <taxon>Bacillales</taxon>
        <taxon>Bacillaceae</taxon>
        <taxon>Peribacillus</taxon>
    </lineage>
</organism>
<evidence type="ECO:0000256" key="4">
    <source>
        <dbReference type="ARBA" id="ARBA00022833"/>
    </source>
</evidence>
<dbReference type="InterPro" id="IPR016193">
    <property type="entry name" value="Cytidine_deaminase-like"/>
</dbReference>
<dbReference type="GO" id="GO:0008270">
    <property type="term" value="F:zinc ion binding"/>
    <property type="evidence" value="ECO:0007669"/>
    <property type="project" value="InterPro"/>
</dbReference>
<dbReference type="FunFam" id="3.40.140.10:FF:000011">
    <property type="entry name" value="tRNA-specific adenosine deaminase"/>
    <property type="match status" value="1"/>
</dbReference>
<evidence type="ECO:0000256" key="1">
    <source>
        <dbReference type="ARBA" id="ARBA00006576"/>
    </source>
</evidence>
<sequence length="161" mass="18143">MKGCFLVDVKFMEMAVRLANENVLAKNGGPFGAIIVKDGKVVGRGCNNVTTANDPTAHAEVQAIRDACRNLESFQLTDCEIYTSCEPCPMCIGAIYWARPKAIYYACTKEDAAVIGFDDHFIYQELALPMENRTIKMKQLSFNDHDLPFRTWETNTEKVEY</sequence>
<accession>A0AAW9NMY4</accession>
<dbReference type="PANTHER" id="PTHR11079:SF161">
    <property type="entry name" value="CMP_DCMP-TYPE DEAMINASE DOMAIN-CONTAINING PROTEIN"/>
    <property type="match status" value="1"/>
</dbReference>
<dbReference type="AlphaFoldDB" id="A0AAW9NMY4"/>
<name>A0AAW9NMY4_9BACI</name>
<reference evidence="6 7" key="1">
    <citation type="submission" date="2023-03" db="EMBL/GenBank/DDBJ databases">
        <title>Bacillus Genome Sequencing.</title>
        <authorList>
            <person name="Dunlap C."/>
        </authorList>
    </citation>
    <scope>NUCLEOTIDE SEQUENCE [LARGE SCALE GENOMIC DNA]</scope>
    <source>
        <strain evidence="6 7">B-41290</strain>
    </source>
</reference>
<evidence type="ECO:0000256" key="3">
    <source>
        <dbReference type="ARBA" id="ARBA00022801"/>
    </source>
</evidence>
<gene>
    <name evidence="6" type="ORF">P4706_25650</name>
</gene>
<dbReference type="PROSITE" id="PS51747">
    <property type="entry name" value="CYT_DCMP_DEAMINASES_2"/>
    <property type="match status" value="1"/>
</dbReference>
<dbReference type="PANTHER" id="PTHR11079">
    <property type="entry name" value="CYTOSINE DEAMINASE FAMILY MEMBER"/>
    <property type="match status" value="1"/>
</dbReference>
<dbReference type="Gene3D" id="3.40.140.10">
    <property type="entry name" value="Cytidine Deaminase, domain 2"/>
    <property type="match status" value="1"/>
</dbReference>
<keyword evidence="3" id="KW-0378">Hydrolase</keyword>
<dbReference type="PROSITE" id="PS00903">
    <property type="entry name" value="CYT_DCMP_DEAMINASES_1"/>
    <property type="match status" value="1"/>
</dbReference>
<dbReference type="InterPro" id="IPR016192">
    <property type="entry name" value="APOBEC/CMP_deaminase_Zn-bd"/>
</dbReference>
<dbReference type="CDD" id="cd01285">
    <property type="entry name" value="nucleoside_deaminase"/>
    <property type="match status" value="1"/>
</dbReference>
<evidence type="ECO:0000313" key="7">
    <source>
        <dbReference type="Proteomes" id="UP001307168"/>
    </source>
</evidence>
<proteinExistence type="inferred from homology"/>
<dbReference type="EMBL" id="JARNBH010000036">
    <property type="protein sequence ID" value="MEC0276400.1"/>
    <property type="molecule type" value="Genomic_DNA"/>
</dbReference>
<keyword evidence="4" id="KW-0862">Zinc</keyword>
<comment type="caution">
    <text evidence="6">The sequence shown here is derived from an EMBL/GenBank/DDBJ whole genome shotgun (WGS) entry which is preliminary data.</text>
</comment>
<dbReference type="InterPro" id="IPR002125">
    <property type="entry name" value="CMP_dCMP_dom"/>
</dbReference>